<reference evidence="2" key="1">
    <citation type="submission" date="2022-05" db="EMBL/GenBank/DDBJ databases">
        <authorList>
            <person name="Oliphant S.A."/>
            <person name="Watson-Haigh N.S."/>
            <person name="Sumby K.M."/>
            <person name="Gardner J.M."/>
            <person name="Jiranek V."/>
        </authorList>
    </citation>
    <scope>NUCLEOTIDE SEQUENCE</scope>
    <source>
        <strain evidence="2">KI11_C11</strain>
    </source>
</reference>
<sequence>MKIALIGAGPRGILLLDSLLHHFKPNQKIQVEWFDAAPLGGNVWDPAQDHHLIMNSPAQLVTLFNDEQSPTVTGPTFYQWTQSENATDFIKSNGLDPQLITLANQLGPNDYAPRALFGAYAQWVTQTIIQRCPANLTVTSHATNVENVTTKAVQAIITTTNHEQFAVDRVVLSTGNTPSELSADEQSLQKYATANQLTYVAPELPEEADFATIQPGATVVIRGMGLSFFDYLTRLTISRGGHFKRHANHQLEYQPSGREPRIVAGSRRGVPYYPKPLNQEEIGETNHFYFLNDVTVQNNLVNGHLPGSCFIALLQAEIELRYYQLLIQERYLELDQQQFTQAFVAAADRNHFVAETAIQPDDRFDWDHVLNPVAGTKITTTKDYQHTLLNWMDQVMTDAALGSKHAPLTGALAIVIELRPFLQHLVVDGFFTPDDYVHSFLQQFNAASGFLTAGPPLLRYEQLAALMRAGVVTILGPQLRVLGAQGKFQAFSHFYPNEPVAADAVLEARVPSMKLAHTASPVLHNLLEQGAVQPARYPLTDGTNYDSGAVDVDFASYRAWQADGTLSPNLYVWGLPLSGKEWMTTALPHPLAHDHNFAVADRIATHLLAQP</sequence>
<dbReference type="RefSeq" id="WP_252797656.1">
    <property type="nucleotide sequence ID" value="NZ_CP097118.1"/>
</dbReference>
<dbReference type="Proteomes" id="UP001057025">
    <property type="component" value="Chromosome"/>
</dbReference>
<dbReference type="InterPro" id="IPR038732">
    <property type="entry name" value="HpyO/CreE_NAD-binding"/>
</dbReference>
<name>A0ABY5BUN0_9LACO</name>
<keyword evidence="3" id="KW-1185">Reference proteome</keyword>
<protein>
    <submittedName>
        <fullName evidence="2">FAD/NAD(P)-binding protein</fullName>
    </submittedName>
</protein>
<gene>
    <name evidence="2" type="ORF">M3M39_02520</name>
</gene>
<accession>A0ABY5BUN0</accession>
<dbReference type="SUPFAM" id="SSF51905">
    <property type="entry name" value="FAD/NAD(P)-binding domain"/>
    <property type="match status" value="1"/>
</dbReference>
<evidence type="ECO:0000313" key="3">
    <source>
        <dbReference type="Proteomes" id="UP001057025"/>
    </source>
</evidence>
<feature type="domain" description="FAD-dependent urate hydroxylase HpyO/Asp monooxygenase CreE-like FAD/NAD(P)-binding" evidence="1">
    <location>
        <begin position="4"/>
        <end position="176"/>
    </location>
</feature>
<evidence type="ECO:0000313" key="2">
    <source>
        <dbReference type="EMBL" id="USS88370.1"/>
    </source>
</evidence>
<dbReference type="InterPro" id="IPR052189">
    <property type="entry name" value="L-asp_N-monooxygenase_NS-form"/>
</dbReference>
<dbReference type="InterPro" id="IPR036188">
    <property type="entry name" value="FAD/NAD-bd_sf"/>
</dbReference>
<proteinExistence type="predicted"/>
<dbReference type="PANTHER" id="PTHR40254">
    <property type="entry name" value="BLR0577 PROTEIN"/>
    <property type="match status" value="1"/>
</dbReference>
<dbReference type="EMBL" id="CP097118">
    <property type="protein sequence ID" value="USS88370.1"/>
    <property type="molecule type" value="Genomic_DNA"/>
</dbReference>
<organism evidence="2 3">
    <name type="scientific">Fructilactobacillus hinvesii</name>
    <dbReference type="NCBI Taxonomy" id="2940300"/>
    <lineage>
        <taxon>Bacteria</taxon>
        <taxon>Bacillati</taxon>
        <taxon>Bacillota</taxon>
        <taxon>Bacilli</taxon>
        <taxon>Lactobacillales</taxon>
        <taxon>Lactobacillaceae</taxon>
        <taxon>Fructilactobacillus</taxon>
    </lineage>
</organism>
<dbReference type="PANTHER" id="PTHR40254:SF1">
    <property type="entry name" value="BLR0577 PROTEIN"/>
    <property type="match status" value="1"/>
</dbReference>
<dbReference type="Pfam" id="PF13454">
    <property type="entry name" value="NAD_binding_9"/>
    <property type="match status" value="1"/>
</dbReference>
<evidence type="ECO:0000259" key="1">
    <source>
        <dbReference type="Pfam" id="PF13454"/>
    </source>
</evidence>